<evidence type="ECO:0000256" key="1">
    <source>
        <dbReference type="SAM" id="SignalP"/>
    </source>
</evidence>
<sequence length="234" mass="23885">MRASRSILWLALLAAAPALAQQDLSKISDDVQVAPGQKYGGLSTVSGDIHVGSNAGARSVQSVSGDVTVDRGAKVGDIATTSGDLKLADDVETGELKNVSGRITLGRGAVVDGGVDTVSGSIFADRGSRIEGDITTISGAVGLVQAEVAGDITFVSSDITVGIGSHVKGRIHLKKPFHSNVRRPPRVVIGPNAVVDGPLEFEMPVKLYVHGSAKTGPITGASAIAFSTPTPPKD</sequence>
<name>A0A919KI88_9XANT</name>
<dbReference type="RefSeq" id="WP_434026921.1">
    <property type="nucleotide sequence ID" value="NZ_BNBA01000014.1"/>
</dbReference>
<organism evidence="2 3">
    <name type="scientific">Xanthomonas boreopolis</name>
    <dbReference type="NCBI Taxonomy" id="86183"/>
    <lineage>
        <taxon>Bacteria</taxon>
        <taxon>Pseudomonadati</taxon>
        <taxon>Pseudomonadota</taxon>
        <taxon>Gammaproteobacteria</taxon>
        <taxon>Lysobacterales</taxon>
        <taxon>Lysobacteraceae</taxon>
        <taxon>Xanthomonas</taxon>
    </lineage>
</organism>
<dbReference type="Proteomes" id="UP000623958">
    <property type="component" value="Unassembled WGS sequence"/>
</dbReference>
<protein>
    <recommendedName>
        <fullName evidence="4">Polymer-forming cytoskeletal protein</fullName>
    </recommendedName>
</protein>
<keyword evidence="3" id="KW-1185">Reference proteome</keyword>
<proteinExistence type="predicted"/>
<dbReference type="Gene3D" id="2.160.10.10">
    <property type="entry name" value="Hexapeptide repeat proteins"/>
    <property type="match status" value="1"/>
</dbReference>
<evidence type="ECO:0008006" key="4">
    <source>
        <dbReference type="Google" id="ProtNLM"/>
    </source>
</evidence>
<reference evidence="2" key="2">
    <citation type="submission" date="2020-09" db="EMBL/GenBank/DDBJ databases">
        <authorList>
            <person name="Sun Q."/>
            <person name="Ohkuma M."/>
        </authorList>
    </citation>
    <scope>NUCLEOTIDE SEQUENCE</scope>
    <source>
        <strain evidence="2">JCM 13306</strain>
    </source>
</reference>
<dbReference type="EMBL" id="BNBA01000014">
    <property type="protein sequence ID" value="GHH54015.1"/>
    <property type="molecule type" value="Genomic_DNA"/>
</dbReference>
<feature type="chain" id="PRO_5037456106" description="Polymer-forming cytoskeletal protein" evidence="1">
    <location>
        <begin position="21"/>
        <end position="234"/>
    </location>
</feature>
<keyword evidence="1" id="KW-0732">Signal</keyword>
<evidence type="ECO:0000313" key="2">
    <source>
        <dbReference type="EMBL" id="GHH54015.1"/>
    </source>
</evidence>
<gene>
    <name evidence="2" type="ORF">GCM10009090_20180</name>
</gene>
<evidence type="ECO:0000313" key="3">
    <source>
        <dbReference type="Proteomes" id="UP000623958"/>
    </source>
</evidence>
<dbReference type="AlphaFoldDB" id="A0A919KI88"/>
<feature type="signal peptide" evidence="1">
    <location>
        <begin position="1"/>
        <end position="20"/>
    </location>
</feature>
<reference evidence="2" key="1">
    <citation type="journal article" date="2014" name="Int. J. Syst. Evol. Microbiol.">
        <title>Complete genome sequence of Corynebacterium casei LMG S-19264T (=DSM 44701T), isolated from a smear-ripened cheese.</title>
        <authorList>
            <consortium name="US DOE Joint Genome Institute (JGI-PGF)"/>
            <person name="Walter F."/>
            <person name="Albersmeier A."/>
            <person name="Kalinowski J."/>
            <person name="Ruckert C."/>
        </authorList>
    </citation>
    <scope>NUCLEOTIDE SEQUENCE</scope>
    <source>
        <strain evidence="2">JCM 13306</strain>
    </source>
</reference>
<dbReference type="InterPro" id="IPR011004">
    <property type="entry name" value="Trimer_LpxA-like_sf"/>
</dbReference>
<accession>A0A919KI88</accession>
<comment type="caution">
    <text evidence="2">The sequence shown here is derived from an EMBL/GenBank/DDBJ whole genome shotgun (WGS) entry which is preliminary data.</text>
</comment>
<dbReference type="SUPFAM" id="SSF51161">
    <property type="entry name" value="Trimeric LpxA-like enzymes"/>
    <property type="match status" value="1"/>
</dbReference>